<evidence type="ECO:0000313" key="3">
    <source>
        <dbReference type="Proteomes" id="UP001220662"/>
    </source>
</evidence>
<gene>
    <name evidence="2" type="ORF">P3W55_13805</name>
</gene>
<dbReference type="AlphaFoldDB" id="A0AAW6P8E8"/>
<dbReference type="RefSeq" id="WP_276214734.1">
    <property type="nucleotide sequence ID" value="NZ_JARJLR010000233.1"/>
</dbReference>
<dbReference type="Proteomes" id="UP001220662">
    <property type="component" value="Unassembled WGS sequence"/>
</dbReference>
<proteinExistence type="predicted"/>
<dbReference type="InterPro" id="IPR056111">
    <property type="entry name" value="DUF7694"/>
</dbReference>
<protein>
    <recommendedName>
        <fullName evidence="1">DUF7694 domain-containing protein</fullName>
    </recommendedName>
</protein>
<organism evidence="2 3">
    <name type="scientific">Pseudomonas citronellolis</name>
    <dbReference type="NCBI Taxonomy" id="53408"/>
    <lineage>
        <taxon>Bacteria</taxon>
        <taxon>Pseudomonadati</taxon>
        <taxon>Pseudomonadota</taxon>
        <taxon>Gammaproteobacteria</taxon>
        <taxon>Pseudomonadales</taxon>
        <taxon>Pseudomonadaceae</taxon>
        <taxon>Pseudomonas</taxon>
    </lineage>
</organism>
<accession>A0AAW6P8E8</accession>
<evidence type="ECO:0000313" key="2">
    <source>
        <dbReference type="EMBL" id="MDF3842787.1"/>
    </source>
</evidence>
<reference evidence="2" key="1">
    <citation type="submission" date="2023-03" db="EMBL/GenBank/DDBJ databases">
        <title>Draft assemblies of triclosan tolerant bacteria isolated from returned activated sludge.</title>
        <authorList>
            <person name="Van Hamelsveld S."/>
        </authorList>
    </citation>
    <scope>NUCLEOTIDE SEQUENCE</scope>
    <source>
        <strain evidence="2">GW210015_S63</strain>
    </source>
</reference>
<dbReference type="Pfam" id="PF24746">
    <property type="entry name" value="DUF7694"/>
    <property type="match status" value="1"/>
</dbReference>
<feature type="domain" description="DUF7694" evidence="1">
    <location>
        <begin position="52"/>
        <end position="118"/>
    </location>
</feature>
<comment type="caution">
    <text evidence="2">The sequence shown here is derived from an EMBL/GenBank/DDBJ whole genome shotgun (WGS) entry which is preliminary data.</text>
</comment>
<name>A0AAW6P8E8_9PSED</name>
<dbReference type="EMBL" id="JARJLR010000233">
    <property type="protein sequence ID" value="MDF3842787.1"/>
    <property type="molecule type" value="Genomic_DNA"/>
</dbReference>
<evidence type="ECO:0000259" key="1">
    <source>
        <dbReference type="Pfam" id="PF24746"/>
    </source>
</evidence>
<sequence length="127" mass="14918">MQPSRQQRRALEKVNRALPAALVTVPRHEWPEHPNSLQQVWCSRKYMVQAFQEASGMLRLSINRTIHNGDSWVDQITWDELMQIKRECGYGDRDALEVFPADRDIVNVANMRHLWIPADPVPFAWRK</sequence>